<comment type="subcellular location">
    <subcellularLocation>
        <location evidence="6">Cell inner membrane</location>
        <topology evidence="6">Peripheral membrane protein</topology>
    </subcellularLocation>
</comment>
<dbReference type="GO" id="GO:0031460">
    <property type="term" value="P:glycine betaine transport"/>
    <property type="evidence" value="ECO:0007669"/>
    <property type="project" value="InterPro"/>
</dbReference>
<dbReference type="EMBL" id="JAGWCR010000013">
    <property type="protein sequence ID" value="MBS3651281.1"/>
    <property type="molecule type" value="Genomic_DNA"/>
</dbReference>
<dbReference type="FunFam" id="3.40.50.300:FF:000425">
    <property type="entry name" value="Probable ABC transporter, ATP-binding subunit"/>
    <property type="match status" value="1"/>
</dbReference>
<feature type="domain" description="ABC transporter" evidence="7">
    <location>
        <begin position="2"/>
        <end position="237"/>
    </location>
</feature>
<name>A0A942E5D0_9HYPH</name>
<keyword evidence="6" id="KW-1003">Cell membrane</keyword>
<dbReference type="PROSITE" id="PS00211">
    <property type="entry name" value="ABC_TRANSPORTER_1"/>
    <property type="match status" value="1"/>
</dbReference>
<keyword evidence="5 6" id="KW-0067">ATP-binding</keyword>
<gene>
    <name evidence="8" type="ORF">KEU06_21955</name>
</gene>
<dbReference type="Proteomes" id="UP000680348">
    <property type="component" value="Unassembled WGS sequence"/>
</dbReference>
<evidence type="ECO:0000256" key="1">
    <source>
        <dbReference type="ARBA" id="ARBA00005417"/>
    </source>
</evidence>
<protein>
    <recommendedName>
        <fullName evidence="6">Quaternary amine transport ATP-binding protein</fullName>
        <ecNumber evidence="6">7.6.2.9</ecNumber>
    </recommendedName>
</protein>
<evidence type="ECO:0000256" key="6">
    <source>
        <dbReference type="RuleBase" id="RU369116"/>
    </source>
</evidence>
<evidence type="ECO:0000259" key="7">
    <source>
        <dbReference type="PROSITE" id="PS50893"/>
    </source>
</evidence>
<dbReference type="RefSeq" id="WP_188256846.1">
    <property type="nucleotide sequence ID" value="NZ_JABVCF010000013.1"/>
</dbReference>
<evidence type="ECO:0000313" key="8">
    <source>
        <dbReference type="EMBL" id="MBS3651281.1"/>
    </source>
</evidence>
<dbReference type="PANTHER" id="PTHR43117:SF4">
    <property type="entry name" value="OSMOPROTECTANT IMPORT ATP-BINDING PROTEIN OSMV"/>
    <property type="match status" value="1"/>
</dbReference>
<comment type="caution">
    <text evidence="8">The sequence shown here is derived from an EMBL/GenBank/DDBJ whole genome shotgun (WGS) entry which is preliminary data.</text>
</comment>
<evidence type="ECO:0000256" key="3">
    <source>
        <dbReference type="ARBA" id="ARBA00022737"/>
    </source>
</evidence>
<organism evidence="8 9">
    <name type="scientific">Pseudaminobacter soli</name>
    <name type="common">ex Zhang et al. 2022</name>
    <dbReference type="NCBI Taxonomy" id="2831468"/>
    <lineage>
        <taxon>Bacteria</taxon>
        <taxon>Pseudomonadati</taxon>
        <taxon>Pseudomonadota</taxon>
        <taxon>Alphaproteobacteria</taxon>
        <taxon>Hyphomicrobiales</taxon>
        <taxon>Phyllobacteriaceae</taxon>
        <taxon>Pseudaminobacter</taxon>
    </lineage>
</organism>
<keyword evidence="6" id="KW-0472">Membrane</keyword>
<dbReference type="InterPro" id="IPR003593">
    <property type="entry name" value="AAA+_ATPase"/>
</dbReference>
<dbReference type="NCBIfam" id="TIGR01186">
    <property type="entry name" value="proV"/>
    <property type="match status" value="1"/>
</dbReference>
<sequence length="309" mass="33643">MITMKNVTKRFDKGGAAAVDDLSMEVPEGITVALVGPSGCGKTTTMRMINRLIEPTSGSIVVSGRDVRSADAVELRRHIGYVIQQVGLFPHMTIAQNIASVPRLLGWDEAKIEARNREMMQLVGLEPSMLERYPRQLSGGQRQRVGVARALAADPPVLLMDEPFGAIDPIARTRLQNEFKQILKRVRKTVVVVTHDIDEAVRLGDRIAIMRDGRIVQYDTPESILSKPVNEFVENFVGADRALKRLTLFNVESIMVPGEIPASLPKVERECDLRDALSTIVAAKAGAAAVVDTTGAVVGSVSREAILAV</sequence>
<dbReference type="SMART" id="SM00382">
    <property type="entry name" value="AAA"/>
    <property type="match status" value="1"/>
</dbReference>
<evidence type="ECO:0000313" key="9">
    <source>
        <dbReference type="Proteomes" id="UP000680348"/>
    </source>
</evidence>
<keyword evidence="4 6" id="KW-0547">Nucleotide-binding</keyword>
<dbReference type="GO" id="GO:0015418">
    <property type="term" value="F:ABC-type quaternary ammonium compound transporting activity"/>
    <property type="evidence" value="ECO:0007669"/>
    <property type="project" value="UniProtKB-EC"/>
</dbReference>
<keyword evidence="9" id="KW-1185">Reference proteome</keyword>
<dbReference type="GO" id="GO:0016887">
    <property type="term" value="F:ATP hydrolysis activity"/>
    <property type="evidence" value="ECO:0007669"/>
    <property type="project" value="UniProtKB-UniRule"/>
</dbReference>
<accession>A0A942E5D0</accession>
<dbReference type="GO" id="GO:0005524">
    <property type="term" value="F:ATP binding"/>
    <property type="evidence" value="ECO:0007669"/>
    <property type="project" value="UniProtKB-UniRule"/>
</dbReference>
<evidence type="ECO:0000256" key="2">
    <source>
        <dbReference type="ARBA" id="ARBA00022448"/>
    </source>
</evidence>
<proteinExistence type="inferred from homology"/>
<evidence type="ECO:0000256" key="5">
    <source>
        <dbReference type="ARBA" id="ARBA00022840"/>
    </source>
</evidence>
<dbReference type="PROSITE" id="PS50893">
    <property type="entry name" value="ABC_TRANSPORTER_2"/>
    <property type="match status" value="1"/>
</dbReference>
<dbReference type="Pfam" id="PF00005">
    <property type="entry name" value="ABC_tran"/>
    <property type="match status" value="1"/>
</dbReference>
<dbReference type="SUPFAM" id="SSF52540">
    <property type="entry name" value="P-loop containing nucleoside triphosphate hydrolases"/>
    <property type="match status" value="1"/>
</dbReference>
<dbReference type="InterPro" id="IPR046342">
    <property type="entry name" value="CBS_dom_sf"/>
</dbReference>
<dbReference type="AlphaFoldDB" id="A0A942E5D0"/>
<comment type="subunit">
    <text evidence="6">The complex is probably composed of two ATP-binding proteins, two transmembrane proteins and a solute-binding protein.</text>
</comment>
<dbReference type="Gene3D" id="3.40.50.300">
    <property type="entry name" value="P-loop containing nucleotide triphosphate hydrolases"/>
    <property type="match status" value="1"/>
</dbReference>
<keyword evidence="3" id="KW-0677">Repeat</keyword>
<dbReference type="GO" id="GO:0006865">
    <property type="term" value="P:amino acid transport"/>
    <property type="evidence" value="ECO:0007669"/>
    <property type="project" value="UniProtKB-UniRule"/>
</dbReference>
<dbReference type="EC" id="7.6.2.9" evidence="6"/>
<reference evidence="8" key="1">
    <citation type="submission" date="2021-04" db="EMBL/GenBank/DDBJ databases">
        <title>Pseudaminobacter soli sp. nov., isolated from paddy soil contaminated by heavy metals.</title>
        <authorList>
            <person name="Zhang K."/>
        </authorList>
    </citation>
    <scope>NUCLEOTIDE SEQUENCE</scope>
    <source>
        <strain evidence="8">19-2017</strain>
    </source>
</reference>
<comment type="catalytic activity">
    <reaction evidence="6">
        <text>a quaternary ammonium(out) + ATP + H2O = a quaternary ammonium(in) + ADP + phosphate + H(+)</text>
        <dbReference type="Rhea" id="RHEA:11036"/>
        <dbReference type="ChEBI" id="CHEBI:15377"/>
        <dbReference type="ChEBI" id="CHEBI:15378"/>
        <dbReference type="ChEBI" id="CHEBI:30616"/>
        <dbReference type="ChEBI" id="CHEBI:35267"/>
        <dbReference type="ChEBI" id="CHEBI:43474"/>
        <dbReference type="ChEBI" id="CHEBI:456216"/>
    </reaction>
</comment>
<dbReference type="SUPFAM" id="SSF54631">
    <property type="entry name" value="CBS-domain pair"/>
    <property type="match status" value="1"/>
</dbReference>
<dbReference type="InterPro" id="IPR005892">
    <property type="entry name" value="Gly-betaine_transp_ATP-bd"/>
</dbReference>
<dbReference type="GO" id="GO:0005886">
    <property type="term" value="C:plasma membrane"/>
    <property type="evidence" value="ECO:0007669"/>
    <property type="project" value="UniProtKB-SubCell"/>
</dbReference>
<dbReference type="InterPro" id="IPR003439">
    <property type="entry name" value="ABC_transporter-like_ATP-bd"/>
</dbReference>
<dbReference type="InterPro" id="IPR017871">
    <property type="entry name" value="ABC_transporter-like_CS"/>
</dbReference>
<keyword evidence="6" id="KW-0997">Cell inner membrane</keyword>
<comment type="similarity">
    <text evidence="1 6">Belongs to the ABC transporter superfamily.</text>
</comment>
<evidence type="ECO:0000256" key="4">
    <source>
        <dbReference type="ARBA" id="ARBA00022741"/>
    </source>
</evidence>
<dbReference type="InterPro" id="IPR027417">
    <property type="entry name" value="P-loop_NTPase"/>
</dbReference>
<keyword evidence="2 6" id="KW-0813">Transport</keyword>
<dbReference type="PANTHER" id="PTHR43117">
    <property type="entry name" value="OSMOPROTECTANT IMPORT ATP-BINDING PROTEIN OSMV"/>
    <property type="match status" value="1"/>
</dbReference>